<feature type="domain" description="FtsK" evidence="3">
    <location>
        <begin position="282"/>
        <end position="467"/>
    </location>
</feature>
<dbReference type="Proteomes" id="UP001500751">
    <property type="component" value="Unassembled WGS sequence"/>
</dbReference>
<keyword evidence="1" id="KW-0067">ATP-binding</keyword>
<evidence type="ECO:0000313" key="4">
    <source>
        <dbReference type="EMBL" id="GAA2013388.1"/>
    </source>
</evidence>
<dbReference type="SUPFAM" id="SSF52540">
    <property type="entry name" value="P-loop containing nucleoside triphosphate hydrolases"/>
    <property type="match status" value="1"/>
</dbReference>
<evidence type="ECO:0000256" key="1">
    <source>
        <dbReference type="PROSITE-ProRule" id="PRU00289"/>
    </source>
</evidence>
<keyword evidence="2" id="KW-0472">Membrane</keyword>
<dbReference type="RefSeq" id="WP_344663815.1">
    <property type="nucleotide sequence ID" value="NZ_BAAAQN010000002.1"/>
</dbReference>
<dbReference type="Gene3D" id="3.40.50.300">
    <property type="entry name" value="P-loop containing nucleotide triphosphate hydrolases"/>
    <property type="match status" value="1"/>
</dbReference>
<organism evidence="4 5">
    <name type="scientific">Catenulispora yoronensis</name>
    <dbReference type="NCBI Taxonomy" id="450799"/>
    <lineage>
        <taxon>Bacteria</taxon>
        <taxon>Bacillati</taxon>
        <taxon>Actinomycetota</taxon>
        <taxon>Actinomycetes</taxon>
        <taxon>Catenulisporales</taxon>
        <taxon>Catenulisporaceae</taxon>
        <taxon>Catenulispora</taxon>
    </lineage>
</organism>
<evidence type="ECO:0000313" key="5">
    <source>
        <dbReference type="Proteomes" id="UP001500751"/>
    </source>
</evidence>
<feature type="transmembrane region" description="Helical" evidence="2">
    <location>
        <begin position="85"/>
        <end position="114"/>
    </location>
</feature>
<accession>A0ABN2TMD0</accession>
<keyword evidence="5" id="KW-1185">Reference proteome</keyword>
<evidence type="ECO:0000259" key="3">
    <source>
        <dbReference type="PROSITE" id="PS50901"/>
    </source>
</evidence>
<keyword evidence="2" id="KW-0812">Transmembrane</keyword>
<name>A0ABN2TMD0_9ACTN</name>
<protein>
    <submittedName>
        <fullName evidence="4">Membrane protein</fullName>
    </submittedName>
</protein>
<sequence>MAGSVGSENPIQRLVRGFREHPITEAAGRCTTSTRHVSKRAKARALDIGHPLVVLVRGSKQMAADAKTYWAEAGGHEKHKEWRDLVVFVFAVCAVAAGFQPYGVLLLIAVWAAAATYLGRDRPDPGKDPETDAHIARLQSAYNGLVPYLMDTHDPDERFKPGGGYRSGFTEWEFDEADRLVALKIEYSPFFKDGEADARAKVERALEGKIGQANEYLYDWDEEGNKLSVRILPPLPTGIPAQPWKVAEIEYVLGFTDPTSTARLIPVQLTGEPGGEVPVVELAPVVWRHGRFAAEPHLLVAGVLGSGKSNLLRSLAAQALGHGHLVTAVDAEHTGHFDEFTGRDGVIRVESAAAAALDLLDWVAAESGRRAERLRELGANDDTLIAELAKPLWVFVDELPALGEAASRAGLADPQDILADLMRAGRTTGITVVLSCRAERVGELRATVRNQAHARVGLGQLPPAASTALFGGTLEIGGPAVLPPGRGFARVGGGPVVRLQVPVAADVVGALPVLVGALVEDGDPAEEVGGLGEPEDE</sequence>
<feature type="binding site" evidence="1">
    <location>
        <begin position="302"/>
        <end position="309"/>
    </location>
    <ligand>
        <name>ATP</name>
        <dbReference type="ChEBI" id="CHEBI:30616"/>
    </ligand>
</feature>
<reference evidence="4 5" key="1">
    <citation type="journal article" date="2019" name="Int. J. Syst. Evol. Microbiol.">
        <title>The Global Catalogue of Microorganisms (GCM) 10K type strain sequencing project: providing services to taxonomists for standard genome sequencing and annotation.</title>
        <authorList>
            <consortium name="The Broad Institute Genomics Platform"/>
            <consortium name="The Broad Institute Genome Sequencing Center for Infectious Disease"/>
            <person name="Wu L."/>
            <person name="Ma J."/>
        </authorList>
    </citation>
    <scope>NUCLEOTIDE SEQUENCE [LARGE SCALE GENOMIC DNA]</scope>
    <source>
        <strain evidence="4 5">JCM 16014</strain>
    </source>
</reference>
<dbReference type="InterPro" id="IPR002543">
    <property type="entry name" value="FtsK_dom"/>
</dbReference>
<proteinExistence type="predicted"/>
<keyword evidence="1" id="KW-0547">Nucleotide-binding</keyword>
<dbReference type="InterPro" id="IPR027417">
    <property type="entry name" value="P-loop_NTPase"/>
</dbReference>
<dbReference type="PROSITE" id="PS50901">
    <property type="entry name" value="FTSK"/>
    <property type="match status" value="1"/>
</dbReference>
<evidence type="ECO:0000256" key="2">
    <source>
        <dbReference type="SAM" id="Phobius"/>
    </source>
</evidence>
<keyword evidence="2" id="KW-1133">Transmembrane helix</keyword>
<dbReference type="EMBL" id="BAAAQN010000002">
    <property type="protein sequence ID" value="GAA2013388.1"/>
    <property type="molecule type" value="Genomic_DNA"/>
</dbReference>
<comment type="caution">
    <text evidence="4">The sequence shown here is derived from an EMBL/GenBank/DDBJ whole genome shotgun (WGS) entry which is preliminary data.</text>
</comment>
<gene>
    <name evidence="4" type="ORF">GCM10009839_05110</name>
</gene>